<dbReference type="Pfam" id="PF15526">
    <property type="entry name" value="Ntox21"/>
    <property type="match status" value="1"/>
</dbReference>
<dbReference type="Proteomes" id="UP000663832">
    <property type="component" value="Unassembled WGS sequence"/>
</dbReference>
<reference evidence="2" key="1">
    <citation type="submission" date="2021-02" db="EMBL/GenBank/DDBJ databases">
        <authorList>
            <person name="Nowell W R."/>
        </authorList>
    </citation>
    <scope>NUCLEOTIDE SEQUENCE</scope>
</reference>
<evidence type="ECO:0000313" key="4">
    <source>
        <dbReference type="Proteomes" id="UP000663832"/>
    </source>
</evidence>
<evidence type="ECO:0000313" key="2">
    <source>
        <dbReference type="EMBL" id="CAF1581540.1"/>
    </source>
</evidence>
<dbReference type="Proteomes" id="UP000663877">
    <property type="component" value="Unassembled WGS sequence"/>
</dbReference>
<proteinExistence type="predicted"/>
<evidence type="ECO:0000259" key="1">
    <source>
        <dbReference type="Pfam" id="PF15526"/>
    </source>
</evidence>
<dbReference type="EMBL" id="CAJNOM010007175">
    <property type="protein sequence ID" value="CAF1674189.1"/>
    <property type="molecule type" value="Genomic_DNA"/>
</dbReference>
<dbReference type="EMBL" id="CAJNOI010006746">
    <property type="protein sequence ID" value="CAF1581540.1"/>
    <property type="molecule type" value="Genomic_DNA"/>
</dbReference>
<comment type="caution">
    <text evidence="2">The sequence shown here is derived from an EMBL/GenBank/DDBJ whole genome shotgun (WGS) entry which is preliminary data.</text>
</comment>
<dbReference type="AlphaFoldDB" id="A0A815ZEN4"/>
<organism evidence="2 5">
    <name type="scientific">Adineta steineri</name>
    <dbReference type="NCBI Taxonomy" id="433720"/>
    <lineage>
        <taxon>Eukaryota</taxon>
        <taxon>Metazoa</taxon>
        <taxon>Spiralia</taxon>
        <taxon>Gnathifera</taxon>
        <taxon>Rotifera</taxon>
        <taxon>Eurotatoria</taxon>
        <taxon>Bdelloidea</taxon>
        <taxon>Adinetida</taxon>
        <taxon>Adinetidae</taxon>
        <taxon>Adineta</taxon>
    </lineage>
</organism>
<evidence type="ECO:0000313" key="5">
    <source>
        <dbReference type="Proteomes" id="UP000663877"/>
    </source>
</evidence>
<name>A0A815ZEN4_9BILA</name>
<dbReference type="InterPro" id="IPR038181">
    <property type="entry name" value="Ntox21_sf"/>
</dbReference>
<gene>
    <name evidence="2" type="ORF">BJG266_LOCUS48757</name>
    <name evidence="3" type="ORF">QVE165_LOCUS65838</name>
</gene>
<feature type="non-terminal residue" evidence="2">
    <location>
        <position position="72"/>
    </location>
</feature>
<keyword evidence="4" id="KW-1185">Reference proteome</keyword>
<sequence length="72" mass="8235">MADRPSRSRTTEDEAVKLIDAQGYKKTKIRLRGRSVYHNPKQPENMQYITYDNDGHKGGVWKAGNKKWAEGG</sequence>
<feature type="domain" description="Novel toxin 21" evidence="1">
    <location>
        <begin position="22"/>
        <end position="65"/>
    </location>
</feature>
<dbReference type="Gene3D" id="3.10.380.20">
    <property type="entry name" value="Novel toxin 21 (CdiA), C-terminal domain"/>
    <property type="match status" value="1"/>
</dbReference>
<dbReference type="InterPro" id="IPR028190">
    <property type="entry name" value="Ntox21"/>
</dbReference>
<accession>A0A815ZEN4</accession>
<evidence type="ECO:0000313" key="3">
    <source>
        <dbReference type="EMBL" id="CAF1674189.1"/>
    </source>
</evidence>
<protein>
    <recommendedName>
        <fullName evidence="1">Novel toxin 21 domain-containing protein</fullName>
    </recommendedName>
</protein>